<evidence type="ECO:0000313" key="9">
    <source>
        <dbReference type="Proteomes" id="UP000653472"/>
    </source>
</evidence>
<evidence type="ECO:0000256" key="4">
    <source>
        <dbReference type="ARBA" id="ARBA00022764"/>
    </source>
</evidence>
<dbReference type="PANTHER" id="PTHR34606">
    <property type="entry name" value="BON DOMAIN-CONTAINING PROTEIN"/>
    <property type="match status" value="1"/>
</dbReference>
<name>A0A969WF84_9GAMM</name>
<keyword evidence="2 6" id="KW-0732">Signal</keyword>
<dbReference type="AlphaFoldDB" id="A0A969WF84"/>
<dbReference type="InterPro" id="IPR014004">
    <property type="entry name" value="Transpt-assoc_nodulatn_dom_bac"/>
</dbReference>
<dbReference type="FunFam" id="3.30.1340.30:FF:000001">
    <property type="entry name" value="Molecular chaperone OsmY"/>
    <property type="match status" value="1"/>
</dbReference>
<dbReference type="Pfam" id="PF04972">
    <property type="entry name" value="BON"/>
    <property type="match status" value="1"/>
</dbReference>
<evidence type="ECO:0000256" key="5">
    <source>
        <dbReference type="ARBA" id="ARBA00070588"/>
    </source>
</evidence>
<sequence length="108" mass="11430">MKMKAMLIAATMTFTAVPMLAQADAATKKDETAQYISDSATTAKVKAALLAEKGLKSTDISVETENGVVQLSGFVISSAQIDQAVDVTKHVNGVKDVKNDLRLKTATE</sequence>
<dbReference type="Proteomes" id="UP000653472">
    <property type="component" value="Unassembled WGS sequence"/>
</dbReference>
<keyword evidence="4" id="KW-0574">Periplasm</keyword>
<dbReference type="InterPro" id="IPR051686">
    <property type="entry name" value="Lipoprotein_DolP"/>
</dbReference>
<gene>
    <name evidence="8" type="ORF">G7Y82_15160</name>
</gene>
<evidence type="ECO:0000313" key="8">
    <source>
        <dbReference type="EMBL" id="NKF23655.1"/>
    </source>
</evidence>
<dbReference type="PANTHER" id="PTHR34606:SF16">
    <property type="entry name" value="BON DOMAIN-CONTAINING PROTEIN"/>
    <property type="match status" value="1"/>
</dbReference>
<evidence type="ECO:0000256" key="6">
    <source>
        <dbReference type="SAM" id="SignalP"/>
    </source>
</evidence>
<keyword evidence="3" id="KW-0677">Repeat</keyword>
<accession>A0A969WF84</accession>
<protein>
    <recommendedName>
        <fullName evidence="5">Osmotically-inducible protein Y</fullName>
    </recommendedName>
</protein>
<evidence type="ECO:0000259" key="7">
    <source>
        <dbReference type="PROSITE" id="PS50914"/>
    </source>
</evidence>
<dbReference type="EMBL" id="JAAVXB010000009">
    <property type="protein sequence ID" value="NKF23655.1"/>
    <property type="molecule type" value="Genomic_DNA"/>
</dbReference>
<reference evidence="8" key="1">
    <citation type="submission" date="2020-03" db="EMBL/GenBank/DDBJ databases">
        <title>Solimonas marina sp. nov., isolated from deep seawater of the Pacific Ocean.</title>
        <authorList>
            <person name="Liu X."/>
            <person name="Lai Q."/>
            <person name="Sun F."/>
            <person name="Gai Y."/>
            <person name="Li G."/>
            <person name="Shao Z."/>
        </authorList>
    </citation>
    <scope>NUCLEOTIDE SEQUENCE</scope>
    <source>
        <strain evidence="8">C16B3</strain>
    </source>
</reference>
<comment type="subcellular location">
    <subcellularLocation>
        <location evidence="1">Periplasm</location>
    </subcellularLocation>
</comment>
<keyword evidence="9" id="KW-1185">Reference proteome</keyword>
<dbReference type="Gene3D" id="3.30.1340.30">
    <property type="match status" value="1"/>
</dbReference>
<feature type="domain" description="BON" evidence="7">
    <location>
        <begin position="37"/>
        <end position="105"/>
    </location>
</feature>
<comment type="caution">
    <text evidence="8">The sequence shown here is derived from an EMBL/GenBank/DDBJ whole genome shotgun (WGS) entry which is preliminary data.</text>
</comment>
<feature type="signal peptide" evidence="6">
    <location>
        <begin position="1"/>
        <end position="23"/>
    </location>
</feature>
<dbReference type="GO" id="GO:0042597">
    <property type="term" value="C:periplasmic space"/>
    <property type="evidence" value="ECO:0007669"/>
    <property type="project" value="UniProtKB-SubCell"/>
</dbReference>
<dbReference type="RefSeq" id="WP_168148982.1">
    <property type="nucleotide sequence ID" value="NZ_JAAVXB010000009.1"/>
</dbReference>
<evidence type="ECO:0000256" key="1">
    <source>
        <dbReference type="ARBA" id="ARBA00004418"/>
    </source>
</evidence>
<proteinExistence type="predicted"/>
<dbReference type="SMART" id="SM00749">
    <property type="entry name" value="BON"/>
    <property type="match status" value="1"/>
</dbReference>
<organism evidence="8 9">
    <name type="scientific">Solimonas marina</name>
    <dbReference type="NCBI Taxonomy" id="2714601"/>
    <lineage>
        <taxon>Bacteria</taxon>
        <taxon>Pseudomonadati</taxon>
        <taxon>Pseudomonadota</taxon>
        <taxon>Gammaproteobacteria</taxon>
        <taxon>Nevskiales</taxon>
        <taxon>Nevskiaceae</taxon>
        <taxon>Solimonas</taxon>
    </lineage>
</organism>
<dbReference type="InterPro" id="IPR007055">
    <property type="entry name" value="BON_dom"/>
</dbReference>
<dbReference type="PROSITE" id="PS50914">
    <property type="entry name" value="BON"/>
    <property type="match status" value="1"/>
</dbReference>
<evidence type="ECO:0000256" key="2">
    <source>
        <dbReference type="ARBA" id="ARBA00022729"/>
    </source>
</evidence>
<evidence type="ECO:0000256" key="3">
    <source>
        <dbReference type="ARBA" id="ARBA00022737"/>
    </source>
</evidence>
<feature type="chain" id="PRO_5037040471" description="Osmotically-inducible protein Y" evidence="6">
    <location>
        <begin position="24"/>
        <end position="108"/>
    </location>
</feature>